<organism evidence="8 9">
    <name type="scientific">Parabacteroides acidifaciens</name>
    <dbReference type="NCBI Taxonomy" id="2290935"/>
    <lineage>
        <taxon>Bacteria</taxon>
        <taxon>Pseudomonadati</taxon>
        <taxon>Bacteroidota</taxon>
        <taxon>Bacteroidia</taxon>
        <taxon>Bacteroidales</taxon>
        <taxon>Tannerellaceae</taxon>
        <taxon>Parabacteroides</taxon>
    </lineage>
</organism>
<evidence type="ECO:0000256" key="2">
    <source>
        <dbReference type="ARBA" id="ARBA00022908"/>
    </source>
</evidence>
<protein>
    <submittedName>
        <fullName evidence="8">Site-specific integrase</fullName>
    </submittedName>
</protein>
<accession>A0ABR7NXA8</accession>
<evidence type="ECO:0000313" key="9">
    <source>
        <dbReference type="Proteomes" id="UP000629596"/>
    </source>
</evidence>
<comment type="similarity">
    <text evidence="1">Belongs to the 'phage' integrase family.</text>
</comment>
<dbReference type="Gene3D" id="1.10.443.10">
    <property type="entry name" value="Intergrase catalytic core"/>
    <property type="match status" value="1"/>
</dbReference>
<dbReference type="PROSITE" id="PS51898">
    <property type="entry name" value="TYR_RECOMBINASE"/>
    <property type="match status" value="1"/>
</dbReference>
<dbReference type="EMBL" id="JACRTI010000004">
    <property type="protein sequence ID" value="MBC8600724.1"/>
    <property type="molecule type" value="Genomic_DNA"/>
</dbReference>
<dbReference type="InterPro" id="IPR002104">
    <property type="entry name" value="Integrase_catalytic"/>
</dbReference>
<dbReference type="InterPro" id="IPR025269">
    <property type="entry name" value="SAM-like_dom"/>
</dbReference>
<feature type="domain" description="Core-binding (CB)" evidence="7">
    <location>
        <begin position="4"/>
        <end position="87"/>
    </location>
</feature>
<dbReference type="Pfam" id="PF00589">
    <property type="entry name" value="Phage_integrase"/>
    <property type="match status" value="1"/>
</dbReference>
<dbReference type="InterPro" id="IPR050090">
    <property type="entry name" value="Tyrosine_recombinase_XerCD"/>
</dbReference>
<keyword evidence="9" id="KW-1185">Reference proteome</keyword>
<dbReference type="InterPro" id="IPR013762">
    <property type="entry name" value="Integrase-like_cat_sf"/>
</dbReference>
<evidence type="ECO:0000256" key="4">
    <source>
        <dbReference type="ARBA" id="ARBA00023172"/>
    </source>
</evidence>
<dbReference type="RefSeq" id="WP_187574910.1">
    <property type="nucleotide sequence ID" value="NZ_JACRTI010000004.1"/>
</dbReference>
<evidence type="ECO:0000256" key="3">
    <source>
        <dbReference type="ARBA" id="ARBA00023125"/>
    </source>
</evidence>
<name>A0ABR7NXA8_9BACT</name>
<dbReference type="Gene3D" id="1.10.150.130">
    <property type="match status" value="1"/>
</dbReference>
<evidence type="ECO:0000313" key="8">
    <source>
        <dbReference type="EMBL" id="MBC8600724.1"/>
    </source>
</evidence>
<evidence type="ECO:0000259" key="6">
    <source>
        <dbReference type="PROSITE" id="PS51898"/>
    </source>
</evidence>
<dbReference type="SUPFAM" id="SSF56349">
    <property type="entry name" value="DNA breaking-rejoining enzymes"/>
    <property type="match status" value="1"/>
</dbReference>
<evidence type="ECO:0000259" key="7">
    <source>
        <dbReference type="PROSITE" id="PS51900"/>
    </source>
</evidence>
<keyword evidence="4" id="KW-0233">DNA recombination</keyword>
<dbReference type="InterPro" id="IPR011010">
    <property type="entry name" value="DNA_brk_join_enz"/>
</dbReference>
<dbReference type="PROSITE" id="PS51900">
    <property type="entry name" value="CB"/>
    <property type="match status" value="1"/>
</dbReference>
<evidence type="ECO:0000256" key="5">
    <source>
        <dbReference type="PROSITE-ProRule" id="PRU01248"/>
    </source>
</evidence>
<reference evidence="8 9" key="1">
    <citation type="submission" date="2020-08" db="EMBL/GenBank/DDBJ databases">
        <title>Genome public.</title>
        <authorList>
            <person name="Liu C."/>
            <person name="Sun Q."/>
        </authorList>
    </citation>
    <scope>NUCLEOTIDE SEQUENCE [LARGE SCALE GENOMIC DNA]</scope>
    <source>
        <strain evidence="8 9">426_9</strain>
    </source>
</reference>
<dbReference type="PANTHER" id="PTHR30349:SF64">
    <property type="entry name" value="PROPHAGE INTEGRASE INTD-RELATED"/>
    <property type="match status" value="1"/>
</dbReference>
<dbReference type="InterPro" id="IPR010998">
    <property type="entry name" value="Integrase_recombinase_N"/>
</dbReference>
<gene>
    <name evidence="8" type="ORF">H8784_03205</name>
</gene>
<proteinExistence type="inferred from homology"/>
<comment type="caution">
    <text evidence="8">The sequence shown here is derived from an EMBL/GenBank/DDBJ whole genome shotgun (WGS) entry which is preliminary data.</text>
</comment>
<keyword evidence="2" id="KW-0229">DNA integration</keyword>
<dbReference type="Pfam" id="PF13102">
    <property type="entry name" value="Phage_int_SAM_5"/>
    <property type="match status" value="1"/>
</dbReference>
<feature type="domain" description="Tyr recombinase" evidence="6">
    <location>
        <begin position="109"/>
        <end position="292"/>
    </location>
</feature>
<sequence length="310" mass="35356">MRKSDFSESMRSLERRKREAGAESTADLYRAVRNRFGRYCMKERLLLQEVTAARVAGFRAALRKEGLRVNTVNSYMSSLRAMYNAACREAGGRWKENPFAGLRLKREETKKRAVPVEVVERIAGLNLRGKPELAGAVDLALFSFMACGMPFTDLVHLTRENIQDGGRLLVYRRRKTGVLIQIGINTGMRQLIERYARPDSVYLFPVLPADARHETYKAALALHNRHLKEIGRLLGLAVPLTSYVFRHTWASEAYRCHVEISVISQALGHTTEKMTRNYLARLAPEEIIKANEKVSHRIEKLIGKKARPYL</sequence>
<evidence type="ECO:0000256" key="1">
    <source>
        <dbReference type="ARBA" id="ARBA00008857"/>
    </source>
</evidence>
<keyword evidence="3 5" id="KW-0238">DNA-binding</keyword>
<dbReference type="PANTHER" id="PTHR30349">
    <property type="entry name" value="PHAGE INTEGRASE-RELATED"/>
    <property type="match status" value="1"/>
</dbReference>
<dbReference type="Proteomes" id="UP000629596">
    <property type="component" value="Unassembled WGS sequence"/>
</dbReference>
<dbReference type="InterPro" id="IPR044068">
    <property type="entry name" value="CB"/>
</dbReference>